<sequence>MAHICHREVLLRASPSGNATVSYVETPWTRLASRAMRSLLVRKGATYETAADCLRELGVEASTRSVEGKATRGTYSFAFFLQVLEALRVDRPKQWDEILNAYAGAEEQAAHIVLHELRRQRLTSNKAAKYLASVGASVAPDAFVAQVESGTFQFSLVLQLSSAVPIEGLERYVDHSDVLAAAADAKLEQVTGLR</sequence>
<dbReference type="Pfam" id="PF20075">
    <property type="entry name" value="DUF6471"/>
    <property type="match status" value="1"/>
</dbReference>
<feature type="domain" description="DUF6471" evidence="1">
    <location>
        <begin position="28"/>
        <end position="90"/>
    </location>
</feature>
<evidence type="ECO:0000313" key="2">
    <source>
        <dbReference type="EMBL" id="SOY40019.1"/>
    </source>
</evidence>
<comment type="caution">
    <text evidence="2">The sequence shown here is derived from an EMBL/GenBank/DDBJ whole genome shotgun (WGS) entry which is preliminary data.</text>
</comment>
<accession>A0A975WP23</accession>
<dbReference type="Proteomes" id="UP000256297">
    <property type="component" value="Chromosome CBM2589_b"/>
</dbReference>
<protein>
    <recommendedName>
        <fullName evidence="1">DUF6471 domain-containing protein</fullName>
    </recommendedName>
</protein>
<dbReference type="AlphaFoldDB" id="A0A975WP23"/>
<organism evidence="2 3">
    <name type="scientific">Cupriavidus taiwanensis</name>
    <dbReference type="NCBI Taxonomy" id="164546"/>
    <lineage>
        <taxon>Bacteria</taxon>
        <taxon>Pseudomonadati</taxon>
        <taxon>Pseudomonadota</taxon>
        <taxon>Betaproteobacteria</taxon>
        <taxon>Burkholderiales</taxon>
        <taxon>Burkholderiaceae</taxon>
        <taxon>Cupriavidus</taxon>
    </lineage>
</organism>
<reference evidence="2 3" key="1">
    <citation type="submission" date="2018-01" db="EMBL/GenBank/DDBJ databases">
        <authorList>
            <person name="Clerissi C."/>
        </authorList>
    </citation>
    <scope>NUCLEOTIDE SEQUENCE [LARGE SCALE GENOMIC DNA]</scope>
    <source>
        <strain evidence="2">Cupriavidus taiwanensis STM 3521</strain>
    </source>
</reference>
<evidence type="ECO:0000259" key="1">
    <source>
        <dbReference type="Pfam" id="PF20075"/>
    </source>
</evidence>
<name>A0A975WP23_9BURK</name>
<gene>
    <name evidence="2" type="ORF">CBM2589_B10300</name>
</gene>
<dbReference type="InterPro" id="IPR045526">
    <property type="entry name" value="DUF6471"/>
</dbReference>
<evidence type="ECO:0000313" key="3">
    <source>
        <dbReference type="Proteomes" id="UP000256297"/>
    </source>
</evidence>
<proteinExistence type="predicted"/>
<dbReference type="EMBL" id="OFSP01000001">
    <property type="protein sequence ID" value="SOY40019.1"/>
    <property type="molecule type" value="Genomic_DNA"/>
</dbReference>